<dbReference type="PANTHER" id="PTHR42681:SF1">
    <property type="entry name" value="MALONYL-COA-ACYL CARRIER PROTEIN TRANSACYLASE, MITOCHONDRIAL"/>
    <property type="match status" value="1"/>
</dbReference>
<dbReference type="EMBL" id="CAADFM010000057">
    <property type="protein sequence ID" value="VFK11574.1"/>
    <property type="molecule type" value="Genomic_DNA"/>
</dbReference>
<dbReference type="InterPro" id="IPR014043">
    <property type="entry name" value="Acyl_transferase_dom"/>
</dbReference>
<dbReference type="Gene3D" id="3.40.366.10">
    <property type="entry name" value="Malonyl-Coenzyme A Acyl Carrier Protein, domain 2"/>
    <property type="match status" value="1"/>
</dbReference>
<dbReference type="GO" id="GO:0004314">
    <property type="term" value="F:[acyl-carrier-protein] S-malonyltransferase activity"/>
    <property type="evidence" value="ECO:0007669"/>
    <property type="project" value="UniProtKB-EC"/>
</dbReference>
<reference evidence="7" key="1">
    <citation type="submission" date="2019-02" db="EMBL/GenBank/DDBJ databases">
        <authorList>
            <person name="Gruber-Vodicka R. H."/>
            <person name="Seah K. B. B."/>
        </authorList>
    </citation>
    <scope>NUCLEOTIDE SEQUENCE</scope>
    <source>
        <strain evidence="6">BECK_S312</strain>
        <strain evidence="7">BECK_S426</strain>
    </source>
</reference>
<comment type="catalytic activity">
    <reaction evidence="4">
        <text>holo-[ACP] + malonyl-CoA = malonyl-[ACP] + CoA</text>
        <dbReference type="Rhea" id="RHEA:41792"/>
        <dbReference type="Rhea" id="RHEA-COMP:9623"/>
        <dbReference type="Rhea" id="RHEA-COMP:9685"/>
        <dbReference type="ChEBI" id="CHEBI:57287"/>
        <dbReference type="ChEBI" id="CHEBI:57384"/>
        <dbReference type="ChEBI" id="CHEBI:64479"/>
        <dbReference type="ChEBI" id="CHEBI:78449"/>
        <dbReference type="EC" id="2.3.1.39"/>
    </reaction>
</comment>
<keyword evidence="2" id="KW-0808">Transferase</keyword>
<dbReference type="EC" id="2.3.1.39" evidence="1"/>
<organism evidence="7">
    <name type="scientific">Candidatus Kentrum sp. LPFa</name>
    <dbReference type="NCBI Taxonomy" id="2126335"/>
    <lineage>
        <taxon>Bacteria</taxon>
        <taxon>Pseudomonadati</taxon>
        <taxon>Pseudomonadota</taxon>
        <taxon>Gammaproteobacteria</taxon>
        <taxon>Candidatus Kentrum</taxon>
    </lineage>
</organism>
<evidence type="ECO:0000313" key="7">
    <source>
        <dbReference type="EMBL" id="VFK28518.1"/>
    </source>
</evidence>
<gene>
    <name evidence="6" type="ORF">BECKLPF1236A_GA0070988_100577</name>
    <name evidence="7" type="ORF">BECKLPF1236C_GA0070990_100677</name>
</gene>
<protein>
    <recommendedName>
        <fullName evidence="1">[acyl-carrier-protein] S-malonyltransferase</fullName>
        <ecNumber evidence="1">2.3.1.39</ecNumber>
    </recommendedName>
</protein>
<evidence type="ECO:0000256" key="1">
    <source>
        <dbReference type="ARBA" id="ARBA00013258"/>
    </source>
</evidence>
<accession>A0A450XH66</accession>
<evidence type="ECO:0000256" key="4">
    <source>
        <dbReference type="ARBA" id="ARBA00048462"/>
    </source>
</evidence>
<dbReference type="PANTHER" id="PTHR42681">
    <property type="entry name" value="MALONYL-COA-ACYL CARRIER PROTEIN TRANSACYLASE, MITOCHONDRIAL"/>
    <property type="match status" value="1"/>
</dbReference>
<dbReference type="Pfam" id="PF00698">
    <property type="entry name" value="Acyl_transf_1"/>
    <property type="match status" value="1"/>
</dbReference>
<evidence type="ECO:0000313" key="6">
    <source>
        <dbReference type="EMBL" id="VFK11574.1"/>
    </source>
</evidence>
<dbReference type="SMART" id="SM00827">
    <property type="entry name" value="PKS_AT"/>
    <property type="match status" value="1"/>
</dbReference>
<keyword evidence="3" id="KW-0012">Acyltransferase</keyword>
<evidence type="ECO:0000256" key="2">
    <source>
        <dbReference type="ARBA" id="ARBA00022679"/>
    </source>
</evidence>
<dbReference type="GO" id="GO:0006633">
    <property type="term" value="P:fatty acid biosynthetic process"/>
    <property type="evidence" value="ECO:0007669"/>
    <property type="project" value="TreeGrafter"/>
</dbReference>
<evidence type="ECO:0000256" key="3">
    <source>
        <dbReference type="ARBA" id="ARBA00023315"/>
    </source>
</evidence>
<dbReference type="InterPro" id="IPR016035">
    <property type="entry name" value="Acyl_Trfase/lysoPLipase"/>
</dbReference>
<dbReference type="InterPro" id="IPR050858">
    <property type="entry name" value="Mal-CoA-ACP_Trans/PKS_FabD"/>
</dbReference>
<dbReference type="AlphaFoldDB" id="A0A450XH66"/>
<proteinExistence type="predicted"/>
<evidence type="ECO:0000259" key="5">
    <source>
        <dbReference type="SMART" id="SM00827"/>
    </source>
</evidence>
<feature type="domain" description="Malonyl-CoA:ACP transacylase (MAT)" evidence="5">
    <location>
        <begin position="47"/>
        <end position="341"/>
    </location>
</feature>
<name>A0A450XH66_9GAMM</name>
<dbReference type="EMBL" id="CAADFP010000067">
    <property type="protein sequence ID" value="VFK28518.1"/>
    <property type="molecule type" value="Genomic_DNA"/>
</dbReference>
<sequence length="341" mass="38024">MRSLDITGSKTMRFFEHFYGNQRMERVIKVGTFVGQGTLGRESDFKAKHPSVAALFEALKISKPTIALPQISTYRASTLLAAHLGVDFDVLLGHSVGEYSALTAAGIIPSSDIGSRIISIRQDFMDTVSVGKRPAALVTPSKDSTEDPKDFIPMVEEFAEQHEGIGVGLYNSPTWMVLVGSDEALDAALKQEKLPFEAKRIPLKGPFHSLEHYKEVAEGGFREALKKEMEEWNPITEETPAIYSNLTGRKYSSQEELLTNLVRQIYSPVIFFPAIQRIYKSACDIGMQIDFFEIGPGNRFLETLIRQTLGSRIGYRVIPINTEEQATAYRHDPEAYLASLP</sequence>
<dbReference type="InterPro" id="IPR001227">
    <property type="entry name" value="Ac_transferase_dom_sf"/>
</dbReference>
<dbReference type="Gene3D" id="3.30.70.250">
    <property type="entry name" value="Malonyl-CoA ACP transacylase, ACP-binding"/>
    <property type="match status" value="1"/>
</dbReference>
<dbReference type="SUPFAM" id="SSF52151">
    <property type="entry name" value="FabD/lysophospholipase-like"/>
    <property type="match status" value="1"/>
</dbReference>